<evidence type="ECO:0000313" key="3">
    <source>
        <dbReference type="EMBL" id="GMH84092.1"/>
    </source>
</evidence>
<protein>
    <submittedName>
        <fullName evidence="3">Uncharacterized protein</fullName>
    </submittedName>
</protein>
<feature type="coiled-coil region" evidence="1">
    <location>
        <begin position="331"/>
        <end position="379"/>
    </location>
</feature>
<dbReference type="InterPro" id="IPR039889">
    <property type="entry name" value="CCD33"/>
</dbReference>
<dbReference type="Proteomes" id="UP001162640">
    <property type="component" value="Unassembled WGS sequence"/>
</dbReference>
<evidence type="ECO:0000256" key="2">
    <source>
        <dbReference type="SAM" id="MobiDB-lite"/>
    </source>
</evidence>
<sequence>MDTTDTTPAPTVTTPAPPNTQPKVPSNQNNNIPTNPNANEEKKDEPELVSSTVFESLGVQPPRELGADAYEEQLSQLRQQNSDLSSKAENSSSEISSLSNKLQSQSDQITQLKHTSNILQSEKEDELRKNIAHLTAGLAEKDASVENLVKEVDRRTDAIRSCGEEIVKLRRHNKALEDEREELAKTLSQKEAVEKQEMERIAQLVQNEVGSQQVPSALLNQMRILTHKFTEAQMQLAEKDSEVAAIAGELRNYQQKEAQYNDMQRVVGKQVKALGKMGKLEDKLAAYKSTVGMQEKVIAKLEGVIENKIREDARKGPAAWAKMEIQDKLRSEELEKELGEKTEELDDLKTLKKSNEVRIAELEQELRIATDRALAAEAAHSSLAAVPKSDPQLEEKLQVQHLKVSALTEQMQNNAKDAQMEISELKVKLFEFEMADMGAIGDDLDSVMGGLSRNSSLSSLVQPLAR</sequence>
<name>A0A9W7EMM3_9STRA</name>
<dbReference type="GO" id="GO:0005777">
    <property type="term" value="C:peroxisome"/>
    <property type="evidence" value="ECO:0007669"/>
    <property type="project" value="TreeGrafter"/>
</dbReference>
<dbReference type="EMBL" id="BLQM01000339">
    <property type="protein sequence ID" value="GMH84092.1"/>
    <property type="molecule type" value="Genomic_DNA"/>
</dbReference>
<organism evidence="3 4">
    <name type="scientific">Triparma laevis f. inornata</name>
    <dbReference type="NCBI Taxonomy" id="1714386"/>
    <lineage>
        <taxon>Eukaryota</taxon>
        <taxon>Sar</taxon>
        <taxon>Stramenopiles</taxon>
        <taxon>Ochrophyta</taxon>
        <taxon>Bolidophyceae</taxon>
        <taxon>Parmales</taxon>
        <taxon>Triparmaceae</taxon>
        <taxon>Triparma</taxon>
    </lineage>
</organism>
<dbReference type="AlphaFoldDB" id="A0A9W7EMM3"/>
<comment type="caution">
    <text evidence="3">The sequence shown here is derived from an EMBL/GenBank/DDBJ whole genome shotgun (WGS) entry which is preliminary data.</text>
</comment>
<accession>A0A9W7EMM3</accession>
<feature type="coiled-coil region" evidence="1">
    <location>
        <begin position="159"/>
        <end position="196"/>
    </location>
</feature>
<feature type="region of interest" description="Disordered" evidence="2">
    <location>
        <begin position="1"/>
        <end position="62"/>
    </location>
</feature>
<feature type="compositionally biased region" description="Low complexity" evidence="2">
    <location>
        <begin position="81"/>
        <end position="104"/>
    </location>
</feature>
<evidence type="ECO:0000256" key="1">
    <source>
        <dbReference type="SAM" id="Coils"/>
    </source>
</evidence>
<proteinExistence type="predicted"/>
<reference evidence="4" key="1">
    <citation type="journal article" date="2023" name="Commun. Biol.">
        <title>Genome analysis of Parmales, the sister group of diatoms, reveals the evolutionary specialization of diatoms from phago-mixotrophs to photoautotrophs.</title>
        <authorList>
            <person name="Ban H."/>
            <person name="Sato S."/>
            <person name="Yoshikawa S."/>
            <person name="Yamada K."/>
            <person name="Nakamura Y."/>
            <person name="Ichinomiya M."/>
            <person name="Sato N."/>
            <person name="Blanc-Mathieu R."/>
            <person name="Endo H."/>
            <person name="Kuwata A."/>
            <person name="Ogata H."/>
        </authorList>
    </citation>
    <scope>NUCLEOTIDE SEQUENCE [LARGE SCALE GENOMIC DNA]</scope>
</reference>
<dbReference type="PANTHER" id="PTHR21623:SF2">
    <property type="entry name" value="COILED-COIL DOMAIN-CONTAINING PROTEIN 33"/>
    <property type="match status" value="1"/>
</dbReference>
<feature type="compositionally biased region" description="Low complexity" evidence="2">
    <location>
        <begin position="21"/>
        <end position="38"/>
    </location>
</feature>
<gene>
    <name evidence="3" type="ORF">TL16_g09812</name>
</gene>
<dbReference type="Gene3D" id="1.10.287.1490">
    <property type="match status" value="1"/>
</dbReference>
<evidence type="ECO:0000313" key="4">
    <source>
        <dbReference type="Proteomes" id="UP001162640"/>
    </source>
</evidence>
<feature type="compositionally biased region" description="Low complexity" evidence="2">
    <location>
        <begin position="1"/>
        <end position="14"/>
    </location>
</feature>
<keyword evidence="1" id="KW-0175">Coiled coil</keyword>
<feature type="region of interest" description="Disordered" evidence="2">
    <location>
        <begin position="78"/>
        <end position="109"/>
    </location>
</feature>
<dbReference type="PANTHER" id="PTHR21623">
    <property type="entry name" value="SPERIOLIN-BINDING FACTOR"/>
    <property type="match status" value="1"/>
</dbReference>